<comment type="similarity">
    <text evidence="1">Belongs to the MobA/MobL family.</text>
</comment>
<evidence type="ECO:0000256" key="2">
    <source>
        <dbReference type="ARBA" id="ARBA00022971"/>
    </source>
</evidence>
<feature type="compositionally biased region" description="Basic and acidic residues" evidence="3">
    <location>
        <begin position="440"/>
        <end position="451"/>
    </location>
</feature>
<organism evidence="5 6">
    <name type="scientific">Acinetobacter bereziniae</name>
    <name type="common">Acinetobacter genomosp. 10</name>
    <dbReference type="NCBI Taxonomy" id="106648"/>
    <lineage>
        <taxon>Bacteria</taxon>
        <taxon>Pseudomonadati</taxon>
        <taxon>Pseudomonadota</taxon>
        <taxon>Gammaproteobacteria</taxon>
        <taxon>Moraxellales</taxon>
        <taxon>Moraxellaceae</taxon>
        <taxon>Acinetobacter</taxon>
    </lineage>
</organism>
<dbReference type="EMBL" id="WNDP01000188">
    <property type="protein sequence ID" value="KAF1018077.1"/>
    <property type="molecule type" value="Genomic_DNA"/>
</dbReference>
<evidence type="ECO:0000256" key="3">
    <source>
        <dbReference type="SAM" id="MobiDB-lite"/>
    </source>
</evidence>
<evidence type="ECO:0000313" key="5">
    <source>
        <dbReference type="EMBL" id="KAF1018077.1"/>
    </source>
</evidence>
<keyword evidence="2" id="KW-0184">Conjugation</keyword>
<dbReference type="Proteomes" id="UP000490535">
    <property type="component" value="Unassembled WGS sequence"/>
</dbReference>
<comment type="caution">
    <text evidence="5">The sequence shown here is derived from an EMBL/GenBank/DDBJ whole genome shotgun (WGS) entry which is preliminary data.</text>
</comment>
<protein>
    <submittedName>
        <fullName evidence="5">Mobilization protein A</fullName>
    </submittedName>
</protein>
<accession>A0A833PAC7</accession>
<evidence type="ECO:0000313" key="6">
    <source>
        <dbReference type="Proteomes" id="UP000490535"/>
    </source>
</evidence>
<dbReference type="Pfam" id="PF03389">
    <property type="entry name" value="MobA_MobL"/>
    <property type="match status" value="1"/>
</dbReference>
<dbReference type="InterPro" id="IPR005053">
    <property type="entry name" value="MobA_MobL"/>
</dbReference>
<sequence length="477" mass="54692">MYFFDLEHNLKKDSSSKNTFHYLTRTAHFKNDAKHDGEVLEWVKSGNMPKWADGRPDQFWAAADKHEIERGRTSTSITIALPNGLTVQQRQDLAKDLIQEFATQHQLPYTAAIHTHKSSITGEEQPHLHLMYSERSLCDGLERLPEQFFGQHRPKNPTKGGAPKLTANALGYGKNQIQAYREVTESLINQHLQQFAPTKKLLIGGIEVEVSSLVSCLSNKEYNKKHGTQLEDVPQIARWKLYADDLPPEVVVEIEAQKAEIRAIRERNNMQLYAKEYEAALKLKQQQEQVHQITPPPVPQEKEPQHIAQSQLLDERHSFEQANPIDTMNSILKSDREHYYFRLCSSLFRVKDKYDFAQTTAETLKFFEITSPEYGEGIGLHETQTTRRVCAATLAHIDRLASNFGSTAELDSLKEHLQACQSKAESDRYTTLLTEAQDVVAHERRQQRKAEQSYSPNYDQTREKSNDNDYNSDMPSP</sequence>
<feature type="region of interest" description="Disordered" evidence="3">
    <location>
        <begin position="440"/>
        <end position="477"/>
    </location>
</feature>
<name>A0A833PAC7_ACIBZ</name>
<proteinExistence type="inferred from homology"/>
<feature type="domain" description="MobA/MobL protein" evidence="4">
    <location>
        <begin position="39"/>
        <end position="196"/>
    </location>
</feature>
<evidence type="ECO:0000256" key="1">
    <source>
        <dbReference type="ARBA" id="ARBA00010873"/>
    </source>
</evidence>
<feature type="compositionally biased region" description="Polar residues" evidence="3">
    <location>
        <begin position="468"/>
        <end position="477"/>
    </location>
</feature>
<dbReference type="Gene3D" id="3.30.930.30">
    <property type="match status" value="1"/>
</dbReference>
<evidence type="ECO:0000259" key="4">
    <source>
        <dbReference type="Pfam" id="PF03389"/>
    </source>
</evidence>
<gene>
    <name evidence="5" type="primary">mobA_3</name>
    <name evidence="5" type="ORF">GAK29_04359</name>
</gene>
<reference evidence="6" key="1">
    <citation type="journal article" date="2020" name="MBio">
        <title>Horizontal gene transfer to a defensive symbiont with a reduced genome amongst a multipartite beetle microbiome.</title>
        <authorList>
            <person name="Waterworth S.C."/>
            <person name="Florez L.V."/>
            <person name="Rees E.R."/>
            <person name="Hertweck C."/>
            <person name="Kaltenpoth M."/>
            <person name="Kwan J.C."/>
        </authorList>
    </citation>
    <scope>NUCLEOTIDE SEQUENCE [LARGE SCALE GENOMIC DNA]</scope>
</reference>
<dbReference type="AlphaFoldDB" id="A0A833PAC7"/>